<reference evidence="1" key="1">
    <citation type="journal article" date="2020" name="Stud. Mycol.">
        <title>101 Dothideomycetes genomes: a test case for predicting lifestyles and emergence of pathogens.</title>
        <authorList>
            <person name="Haridas S."/>
            <person name="Albert R."/>
            <person name="Binder M."/>
            <person name="Bloem J."/>
            <person name="Labutti K."/>
            <person name="Salamov A."/>
            <person name="Andreopoulos B."/>
            <person name="Baker S."/>
            <person name="Barry K."/>
            <person name="Bills G."/>
            <person name="Bluhm B."/>
            <person name="Cannon C."/>
            <person name="Castanera R."/>
            <person name="Culley D."/>
            <person name="Daum C."/>
            <person name="Ezra D."/>
            <person name="Gonzalez J."/>
            <person name="Henrissat B."/>
            <person name="Kuo A."/>
            <person name="Liang C."/>
            <person name="Lipzen A."/>
            <person name="Lutzoni F."/>
            <person name="Magnuson J."/>
            <person name="Mondo S."/>
            <person name="Nolan M."/>
            <person name="Ohm R."/>
            <person name="Pangilinan J."/>
            <person name="Park H.-J."/>
            <person name="Ramirez L."/>
            <person name="Alfaro M."/>
            <person name="Sun H."/>
            <person name="Tritt A."/>
            <person name="Yoshinaga Y."/>
            <person name="Zwiers L.-H."/>
            <person name="Turgeon B."/>
            <person name="Goodwin S."/>
            <person name="Spatafora J."/>
            <person name="Crous P."/>
            <person name="Grigoriev I."/>
        </authorList>
    </citation>
    <scope>NUCLEOTIDE SEQUENCE</scope>
    <source>
        <strain evidence="1">SCOH1-5</strain>
    </source>
</reference>
<name>A0A6A6F158_9PEZI</name>
<proteinExistence type="predicted"/>
<evidence type="ECO:0000313" key="1">
    <source>
        <dbReference type="EMBL" id="KAF2207044.1"/>
    </source>
</evidence>
<accession>A0A6A6F158</accession>
<gene>
    <name evidence="1" type="ORF">CERZMDRAFT_102742</name>
</gene>
<dbReference type="EMBL" id="ML992707">
    <property type="protein sequence ID" value="KAF2207044.1"/>
    <property type="molecule type" value="Genomic_DNA"/>
</dbReference>
<evidence type="ECO:0000313" key="2">
    <source>
        <dbReference type="Proteomes" id="UP000799539"/>
    </source>
</evidence>
<keyword evidence="2" id="KW-1185">Reference proteome</keyword>
<dbReference type="Proteomes" id="UP000799539">
    <property type="component" value="Unassembled WGS sequence"/>
</dbReference>
<sequence>MSSRPSANHSDHLPGTASCAIKTTLAAITGLFDAPSITRSVINAGVGVMGHSNTAAKSTALANTAKTTVAALRHTEVFKNRAVYVRNAIISQSQLPTAPDCRKDNKTWCAILNEEVCPANTEKNVSELWAQLEPSVAVTQH</sequence>
<protein>
    <submittedName>
        <fullName evidence="1">Uncharacterized protein</fullName>
    </submittedName>
</protein>
<dbReference type="AlphaFoldDB" id="A0A6A6F158"/>
<organism evidence="1 2">
    <name type="scientific">Cercospora zeae-maydis SCOH1-5</name>
    <dbReference type="NCBI Taxonomy" id="717836"/>
    <lineage>
        <taxon>Eukaryota</taxon>
        <taxon>Fungi</taxon>
        <taxon>Dikarya</taxon>
        <taxon>Ascomycota</taxon>
        <taxon>Pezizomycotina</taxon>
        <taxon>Dothideomycetes</taxon>
        <taxon>Dothideomycetidae</taxon>
        <taxon>Mycosphaerellales</taxon>
        <taxon>Mycosphaerellaceae</taxon>
        <taxon>Cercospora</taxon>
    </lineage>
</organism>